<dbReference type="PANTHER" id="PTHR35564:SF4">
    <property type="entry name" value="CYTOPLASMIC PROTEIN"/>
    <property type="match status" value="1"/>
</dbReference>
<protein>
    <submittedName>
        <fullName evidence="1">Type VI secretion system baseplate subunit TssG</fullName>
    </submittedName>
</protein>
<dbReference type="Proteomes" id="UP000324974">
    <property type="component" value="Chromosome"/>
</dbReference>
<dbReference type="InterPro" id="IPR010732">
    <property type="entry name" value="T6SS_TssG-like"/>
</dbReference>
<gene>
    <name evidence="1" type="ORF">PX52LOC_06818</name>
</gene>
<accession>A0A5C1AK16</accession>
<organism evidence="1 2">
    <name type="scientific">Limnoglobus roseus</name>
    <dbReference type="NCBI Taxonomy" id="2598579"/>
    <lineage>
        <taxon>Bacteria</taxon>
        <taxon>Pseudomonadati</taxon>
        <taxon>Planctomycetota</taxon>
        <taxon>Planctomycetia</taxon>
        <taxon>Gemmatales</taxon>
        <taxon>Gemmataceae</taxon>
        <taxon>Limnoglobus</taxon>
    </lineage>
</organism>
<evidence type="ECO:0000313" key="1">
    <source>
        <dbReference type="EMBL" id="QEL19739.1"/>
    </source>
</evidence>
<dbReference type="RefSeq" id="WP_149114101.1">
    <property type="nucleotide sequence ID" value="NZ_CP042425.1"/>
</dbReference>
<reference evidence="2" key="1">
    <citation type="submission" date="2019-08" db="EMBL/GenBank/DDBJ databases">
        <title>Limnoglobus roseus gen. nov., sp. nov., a novel freshwater planctomycete with a giant genome from the family Gemmataceae.</title>
        <authorList>
            <person name="Kulichevskaya I.S."/>
            <person name="Naumoff D.G."/>
            <person name="Miroshnikov K."/>
            <person name="Ivanova A."/>
            <person name="Philippov D.A."/>
            <person name="Hakobyan A."/>
            <person name="Rijpstra I.C."/>
            <person name="Sinninghe Damste J.S."/>
            <person name="Liesack W."/>
            <person name="Dedysh S.N."/>
        </authorList>
    </citation>
    <scope>NUCLEOTIDE SEQUENCE [LARGE SCALE GENOMIC DNA]</scope>
    <source>
        <strain evidence="2">PX52</strain>
    </source>
</reference>
<dbReference type="KEGG" id="lrs:PX52LOC_06818"/>
<dbReference type="PANTHER" id="PTHR35564">
    <property type="match status" value="1"/>
</dbReference>
<sequence>MPDRYPIPALQLFDPEECCGFDPFQAIRLLELLANKVSIRDTQVPWKEVDTAVRFRTNVTLAFPPSLIAQILPPAHAPPDPEEFNFPIAERIRKRYKRAAVATVVSNFFGLFGPNGALPLVYTQTLCDLDTSPQTRQISTRGALRDWFDLFNHRMTALLFKAWQKYRMPVGYLRHAWRRSPTRVVHSSDRITQVLFNVVGLGTPPLRDRLRVLAPNAAEECRVGGVGCEPLTRIDDRAILAYAGAFARRHAGAHELRAILADYFDLPIEVQSLTGQWLDLPIAAQTRLDDSPTGRLGINAIAGEKIWDAGSKFRLRIGPLRYVDFVNFLPDPTAVPERKSAYLLSQLTRLYVGAELDFEIELVLHNFEVPPCDITDAPVGELGLRLGWNTWLTSDNMGMPEEVDDVRYDAPCDVVLPAVQG</sequence>
<dbReference type="NCBIfam" id="TIGR03347">
    <property type="entry name" value="VI_chp_1"/>
    <property type="match status" value="1"/>
</dbReference>
<name>A0A5C1AK16_9BACT</name>
<keyword evidence="2" id="KW-1185">Reference proteome</keyword>
<dbReference type="Pfam" id="PF06996">
    <property type="entry name" value="T6SS_TssG"/>
    <property type="match status" value="1"/>
</dbReference>
<evidence type="ECO:0000313" key="2">
    <source>
        <dbReference type="Proteomes" id="UP000324974"/>
    </source>
</evidence>
<dbReference type="EMBL" id="CP042425">
    <property type="protein sequence ID" value="QEL19739.1"/>
    <property type="molecule type" value="Genomic_DNA"/>
</dbReference>
<dbReference type="AlphaFoldDB" id="A0A5C1AK16"/>
<proteinExistence type="predicted"/>
<dbReference type="OrthoDB" id="1523296at2"/>